<sequence>MLAIDINCAIIMCANKRRSAVNLIFANWGEKTVGDPGGSYCNNLYCEWSALTAAF</sequence>
<dbReference type="Proteomes" id="UP000032431">
    <property type="component" value="Chromosome I"/>
</dbReference>
<evidence type="ECO:0000313" key="1">
    <source>
        <dbReference type="EMBL" id="CDZ24424.1"/>
    </source>
</evidence>
<dbReference type="STRING" id="29343.CCDG5_1310"/>
<name>A0A078KTL0_9FIRM</name>
<keyword evidence="2" id="KW-1185">Reference proteome</keyword>
<dbReference type="EMBL" id="LM995447">
    <property type="protein sequence ID" value="CDZ24424.1"/>
    <property type="molecule type" value="Genomic_DNA"/>
</dbReference>
<gene>
    <name evidence="1" type="ORF">CCDG5_1310</name>
</gene>
<proteinExistence type="predicted"/>
<reference evidence="2" key="1">
    <citation type="submission" date="2014-07" db="EMBL/GenBank/DDBJ databases">
        <authorList>
            <person name="Wibberg D."/>
        </authorList>
    </citation>
    <scope>NUCLEOTIDE SEQUENCE [LARGE SCALE GENOMIC DNA]</scope>
    <source>
        <strain evidence="2">DG5</strain>
    </source>
</reference>
<protein>
    <submittedName>
        <fullName evidence="1">Uncharacterized protein</fullName>
    </submittedName>
</protein>
<organism evidence="1 2">
    <name type="scientific">[Clostridium] cellulosi</name>
    <dbReference type="NCBI Taxonomy" id="29343"/>
    <lineage>
        <taxon>Bacteria</taxon>
        <taxon>Bacillati</taxon>
        <taxon>Bacillota</taxon>
        <taxon>Clostridia</taxon>
        <taxon>Eubacteriales</taxon>
        <taxon>Oscillospiraceae</taxon>
        <taxon>Oscillospiraceae incertae sedis</taxon>
    </lineage>
</organism>
<dbReference type="PATRIC" id="fig|29343.3.peg.1380"/>
<dbReference type="HOGENOM" id="CLU_3023954_0_0_9"/>
<evidence type="ECO:0000313" key="2">
    <source>
        <dbReference type="Proteomes" id="UP000032431"/>
    </source>
</evidence>
<dbReference type="KEGG" id="ccel:CCDG5_1310"/>
<dbReference type="AlphaFoldDB" id="A0A078KTL0"/>
<accession>A0A078KTL0</accession>